<comment type="function">
    <text evidence="1 6">Catalyzes the insertion of molybdate into adenylated molybdopterin with the concomitant release of AMP.</text>
</comment>
<dbReference type="InterPro" id="IPR008284">
    <property type="entry name" value="MoCF_biosynth_CS"/>
</dbReference>
<keyword evidence="6 9" id="KW-0808">Transferase</keyword>
<keyword evidence="10" id="KW-1185">Reference proteome</keyword>
<evidence type="ECO:0000313" key="9">
    <source>
        <dbReference type="EMBL" id="SNV07827.1"/>
    </source>
</evidence>
<dbReference type="EMBL" id="LT906449">
    <property type="protein sequence ID" value="SNV07827.1"/>
    <property type="molecule type" value="Genomic_DNA"/>
</dbReference>
<dbReference type="Gene3D" id="3.40.980.10">
    <property type="entry name" value="MoaB/Mog-like domain"/>
    <property type="match status" value="1"/>
</dbReference>
<dbReference type="InterPro" id="IPR036425">
    <property type="entry name" value="MoaB/Mog-like_dom_sf"/>
</dbReference>
<evidence type="ECO:0000256" key="6">
    <source>
        <dbReference type="RuleBase" id="RU365090"/>
    </source>
</evidence>
<dbReference type="Gene3D" id="3.90.105.10">
    <property type="entry name" value="Molybdopterin biosynthesis moea protein, domain 2"/>
    <property type="match status" value="1"/>
</dbReference>
<comment type="cofactor">
    <cofactor evidence="6">
        <name>Mg(2+)</name>
        <dbReference type="ChEBI" id="CHEBI:18420"/>
    </cofactor>
</comment>
<dbReference type="EC" id="2.10.1.1" evidence="6"/>
<dbReference type="AlphaFoldDB" id="A0AAX2GYX3"/>
<dbReference type="Gene3D" id="2.170.190.11">
    <property type="entry name" value="Molybdopterin biosynthesis moea protein, domain 3"/>
    <property type="match status" value="1"/>
</dbReference>
<dbReference type="EMBL" id="CP014227">
    <property type="protein sequence ID" value="AMD84750.1"/>
    <property type="molecule type" value="Genomic_DNA"/>
</dbReference>
<evidence type="ECO:0000256" key="3">
    <source>
        <dbReference type="ARBA" id="ARBA00010763"/>
    </source>
</evidence>
<dbReference type="NCBIfam" id="TIGR00177">
    <property type="entry name" value="molyb_syn"/>
    <property type="match status" value="1"/>
</dbReference>
<dbReference type="Pfam" id="PF03454">
    <property type="entry name" value="MoeA_C"/>
    <property type="match status" value="1"/>
</dbReference>
<evidence type="ECO:0000313" key="11">
    <source>
        <dbReference type="Proteomes" id="UP000215539"/>
    </source>
</evidence>
<dbReference type="Pfam" id="PF03453">
    <property type="entry name" value="MoeA_N"/>
    <property type="match status" value="1"/>
</dbReference>
<keyword evidence="6" id="KW-0460">Magnesium</keyword>
<dbReference type="Proteomes" id="UP000215539">
    <property type="component" value="Chromosome 1"/>
</dbReference>
<dbReference type="GO" id="GO:0046872">
    <property type="term" value="F:metal ion binding"/>
    <property type="evidence" value="ECO:0007669"/>
    <property type="project" value="UniProtKB-UniRule"/>
</dbReference>
<dbReference type="InterPro" id="IPR005111">
    <property type="entry name" value="MoeA_C_domain_IV"/>
</dbReference>
<dbReference type="GO" id="GO:0061599">
    <property type="term" value="F:molybdopterin molybdotransferase activity"/>
    <property type="evidence" value="ECO:0007669"/>
    <property type="project" value="UniProtKB-UniRule"/>
</dbReference>
<dbReference type="SUPFAM" id="SSF53218">
    <property type="entry name" value="Molybdenum cofactor biosynthesis proteins"/>
    <property type="match status" value="1"/>
</dbReference>
<protein>
    <recommendedName>
        <fullName evidence="6">Molybdopterin molybdenumtransferase</fullName>
        <ecNumber evidence="6">2.10.1.1</ecNumber>
    </recommendedName>
</protein>
<dbReference type="PANTHER" id="PTHR10192">
    <property type="entry name" value="MOLYBDOPTERIN BIOSYNTHESIS PROTEIN"/>
    <property type="match status" value="1"/>
</dbReference>
<keyword evidence="4 6" id="KW-0501">Molybdenum cofactor biosynthesis</keyword>
<keyword evidence="6" id="KW-0500">Molybdenum</keyword>
<dbReference type="SUPFAM" id="SSF63882">
    <property type="entry name" value="MoeA N-terminal region -like"/>
    <property type="match status" value="1"/>
</dbReference>
<evidence type="ECO:0000256" key="5">
    <source>
        <dbReference type="ARBA" id="ARBA00047317"/>
    </source>
</evidence>
<dbReference type="KEGG" id="chg:AXF12_03985"/>
<dbReference type="CDD" id="cd00887">
    <property type="entry name" value="MoeA"/>
    <property type="match status" value="1"/>
</dbReference>
<gene>
    <name evidence="9" type="primary">moeA</name>
    <name evidence="8" type="ORF">AXF12_03985</name>
    <name evidence="9" type="ORF">SAMEA44541418_00939</name>
</gene>
<evidence type="ECO:0000256" key="4">
    <source>
        <dbReference type="ARBA" id="ARBA00023150"/>
    </source>
</evidence>
<comment type="similarity">
    <text evidence="3 6">Belongs to the MoeA family.</text>
</comment>
<comment type="catalytic activity">
    <reaction evidence="5">
        <text>adenylyl-molybdopterin + molybdate = Mo-molybdopterin + AMP + H(+)</text>
        <dbReference type="Rhea" id="RHEA:35047"/>
        <dbReference type="ChEBI" id="CHEBI:15378"/>
        <dbReference type="ChEBI" id="CHEBI:36264"/>
        <dbReference type="ChEBI" id="CHEBI:62727"/>
        <dbReference type="ChEBI" id="CHEBI:71302"/>
        <dbReference type="ChEBI" id="CHEBI:456215"/>
        <dbReference type="EC" id="2.10.1.1"/>
    </reaction>
</comment>
<dbReference type="Proteomes" id="UP000065822">
    <property type="component" value="Chromosome"/>
</dbReference>
<reference evidence="9 11" key="2">
    <citation type="submission" date="2017-06" db="EMBL/GenBank/DDBJ databases">
        <authorList>
            <consortium name="Pathogen Informatics"/>
        </authorList>
    </citation>
    <scope>NUCLEOTIDE SEQUENCE [LARGE SCALE GENOMIC DNA]</scope>
    <source>
        <strain evidence="9 11">NCTC12947</strain>
    </source>
</reference>
<dbReference type="InterPro" id="IPR036135">
    <property type="entry name" value="MoeA_linker/N_sf"/>
</dbReference>
<comment type="pathway">
    <text evidence="2 6">Cofactor biosynthesis; molybdopterin biosynthesis.</text>
</comment>
<dbReference type="InterPro" id="IPR038987">
    <property type="entry name" value="MoeA-like"/>
</dbReference>
<name>A0AAX2GYX3_9FLAO</name>
<evidence type="ECO:0000313" key="10">
    <source>
        <dbReference type="Proteomes" id="UP000065822"/>
    </source>
</evidence>
<evidence type="ECO:0000313" key="8">
    <source>
        <dbReference type="EMBL" id="AMD84750.1"/>
    </source>
</evidence>
<dbReference type="Gene3D" id="2.40.340.10">
    <property type="entry name" value="MoeA, C-terminal, domain IV"/>
    <property type="match status" value="1"/>
</dbReference>
<evidence type="ECO:0000259" key="7">
    <source>
        <dbReference type="SMART" id="SM00852"/>
    </source>
</evidence>
<dbReference type="GO" id="GO:0006777">
    <property type="term" value="P:Mo-molybdopterin cofactor biosynthetic process"/>
    <property type="evidence" value="ECO:0007669"/>
    <property type="project" value="UniProtKB-UniRule"/>
</dbReference>
<dbReference type="InterPro" id="IPR001453">
    <property type="entry name" value="MoaB/Mog_dom"/>
</dbReference>
<proteinExistence type="inferred from homology"/>
<dbReference type="PANTHER" id="PTHR10192:SF5">
    <property type="entry name" value="GEPHYRIN"/>
    <property type="match status" value="1"/>
</dbReference>
<sequence length="398" mass="43669">MNYFITVSEARRLIEAERYLTQPTFKPLIKSLGHYTAEAIVAPVAVPSFDNSAMDGYGFRYADLADNTPLTVTQVIAAGQLPTDFHLGKGEAVRIFTGAKVPEGVDTVVIQEKVTLEGDLIHFNREEVKQGDNIRLKGSQTEIGTTILPAHTLITPQVIGFLAGFGIPTICVYHKLKIGVLVTGDELLDLGEPLVEGKIYNSNAYTLHAELIALGQHLQRITMVNDTKGATLNAIEKTLAEVDVLLLTGGISVGDYDYVRGALQEAGVTEIFYKIKQKPGKPLYFGKRGDKYVFAMPGNPASVFTCFHIYVKPFLLALTGAHDSFHEQTEATLLSTIKKKGKELTVFFKAVQTPQGVKPLEGQESYRMDSVAKANCLIEFPAEKDFLPQGETVKIYQL</sequence>
<dbReference type="RefSeq" id="WP_066428525.1">
    <property type="nucleotide sequence ID" value="NZ_CP014227.1"/>
</dbReference>
<dbReference type="Pfam" id="PF00994">
    <property type="entry name" value="MoCF_biosynth"/>
    <property type="match status" value="1"/>
</dbReference>
<organism evidence="9 11">
    <name type="scientific">Capnocytophaga haemolytica</name>
    <dbReference type="NCBI Taxonomy" id="45243"/>
    <lineage>
        <taxon>Bacteria</taxon>
        <taxon>Pseudomonadati</taxon>
        <taxon>Bacteroidota</taxon>
        <taxon>Flavobacteriia</taxon>
        <taxon>Flavobacteriales</taxon>
        <taxon>Flavobacteriaceae</taxon>
        <taxon>Capnocytophaga</taxon>
    </lineage>
</organism>
<dbReference type="InterPro" id="IPR036688">
    <property type="entry name" value="MoeA_C_domain_IV_sf"/>
</dbReference>
<feature type="domain" description="MoaB/Mog" evidence="7">
    <location>
        <begin position="179"/>
        <end position="317"/>
    </location>
</feature>
<dbReference type="SMART" id="SM00852">
    <property type="entry name" value="MoCF_biosynth"/>
    <property type="match status" value="1"/>
</dbReference>
<dbReference type="PROSITE" id="PS01079">
    <property type="entry name" value="MOCF_BIOSYNTHESIS_2"/>
    <property type="match status" value="1"/>
</dbReference>
<dbReference type="SUPFAM" id="SSF63867">
    <property type="entry name" value="MoeA C-terminal domain-like"/>
    <property type="match status" value="1"/>
</dbReference>
<dbReference type="InterPro" id="IPR005110">
    <property type="entry name" value="MoeA_linker/N"/>
</dbReference>
<evidence type="ECO:0000256" key="1">
    <source>
        <dbReference type="ARBA" id="ARBA00002901"/>
    </source>
</evidence>
<keyword evidence="6" id="KW-0479">Metal-binding</keyword>
<dbReference type="GO" id="GO:0005829">
    <property type="term" value="C:cytosol"/>
    <property type="evidence" value="ECO:0007669"/>
    <property type="project" value="TreeGrafter"/>
</dbReference>
<reference evidence="8 10" key="1">
    <citation type="submission" date="2016-02" db="EMBL/GenBank/DDBJ databases">
        <authorList>
            <person name="Holder M.E."/>
            <person name="Ajami N.J."/>
            <person name="Petrosino J.F."/>
        </authorList>
    </citation>
    <scope>NUCLEOTIDE SEQUENCE [LARGE SCALE GENOMIC DNA]</scope>
    <source>
        <strain evidence="8 10">CCUG 32990</strain>
    </source>
</reference>
<evidence type="ECO:0000256" key="2">
    <source>
        <dbReference type="ARBA" id="ARBA00005046"/>
    </source>
</evidence>
<accession>A0AAX2GYX3</accession>